<accession>A0A9X1IQT7</accession>
<evidence type="ECO:0000313" key="3">
    <source>
        <dbReference type="EMBL" id="MBT2186735.1"/>
    </source>
</evidence>
<dbReference type="CDD" id="cd07561">
    <property type="entry name" value="Peptidase_S41_CPP_like"/>
    <property type="match status" value="1"/>
</dbReference>
<feature type="compositionally biased region" description="Pro residues" evidence="1">
    <location>
        <begin position="34"/>
        <end position="44"/>
    </location>
</feature>
<dbReference type="GO" id="GO:0030288">
    <property type="term" value="C:outer membrane-bounded periplasmic space"/>
    <property type="evidence" value="ECO:0007669"/>
    <property type="project" value="TreeGrafter"/>
</dbReference>
<dbReference type="SMART" id="SM00245">
    <property type="entry name" value="TSPc"/>
    <property type="match status" value="1"/>
</dbReference>
<feature type="region of interest" description="Disordered" evidence="1">
    <location>
        <begin position="24"/>
        <end position="49"/>
    </location>
</feature>
<dbReference type="EMBL" id="JAHGAW010000004">
    <property type="protein sequence ID" value="MBT2186735.1"/>
    <property type="molecule type" value="Genomic_DNA"/>
</dbReference>
<dbReference type="GO" id="GO:0004175">
    <property type="term" value="F:endopeptidase activity"/>
    <property type="evidence" value="ECO:0007669"/>
    <property type="project" value="TreeGrafter"/>
</dbReference>
<sequence>MRRFGRTAALTLQSLALMLSGCGDGGGSGGSSPTPTPTSTPTPTPSANASCTLRARQDWALAQMQEWYLFPETLPGNLNPAAYASLEDYVDALTATARAQGRDRYFTFVTSIAGETNYYNNGTTAGFGIRVKTDAGARRAWVSEAFEGAPGLAAGLDRGVEILAIGTGANTLQSVATLMANSGEAGVINALGPDTAGVTRTLRIRDTGGDHVITVSKADYDLTPVSSRYGARVIDDNGNKVGYINLRTFISSADPALRAAFASFKAQGIDQVIIDLRYNGGGLLSIAQTLGNLLGGNRQASDVFAQLTLRPEKSSENETLNFAPQPDSISPRKIAFIGFEGTASASELVINAMVPYLHTNVVLVGGNTYGKPVGQIAIDRSACDDRFRIIAFATKNAAGNGNYFNGLATTMEATCRASDDVTRQFGDAQEGSTRVALDYLAGRGCSPISASGVVAQSVTTSAGSTSGARLLVPDHPTTPQREVPGIF</sequence>
<dbReference type="PANTHER" id="PTHR32060">
    <property type="entry name" value="TAIL-SPECIFIC PROTEASE"/>
    <property type="match status" value="1"/>
</dbReference>
<dbReference type="InterPro" id="IPR036034">
    <property type="entry name" value="PDZ_sf"/>
</dbReference>
<keyword evidence="4" id="KW-1185">Reference proteome</keyword>
<dbReference type="InterPro" id="IPR041613">
    <property type="entry name" value="Pept_S41_N"/>
</dbReference>
<dbReference type="SUPFAM" id="SSF52096">
    <property type="entry name" value="ClpP/crotonase"/>
    <property type="match status" value="1"/>
</dbReference>
<dbReference type="InterPro" id="IPR005151">
    <property type="entry name" value="Tail-specific_protease"/>
</dbReference>
<evidence type="ECO:0000313" key="4">
    <source>
        <dbReference type="Proteomes" id="UP001138757"/>
    </source>
</evidence>
<dbReference type="GO" id="GO:0008236">
    <property type="term" value="F:serine-type peptidase activity"/>
    <property type="evidence" value="ECO:0007669"/>
    <property type="project" value="InterPro"/>
</dbReference>
<dbReference type="Gene3D" id="3.90.226.10">
    <property type="entry name" value="2-enoyl-CoA Hydratase, Chain A, domain 1"/>
    <property type="match status" value="1"/>
</dbReference>
<evidence type="ECO:0000259" key="2">
    <source>
        <dbReference type="SMART" id="SM00245"/>
    </source>
</evidence>
<dbReference type="Proteomes" id="UP001138757">
    <property type="component" value="Unassembled WGS sequence"/>
</dbReference>
<dbReference type="PANTHER" id="PTHR32060:SF30">
    <property type="entry name" value="CARBOXY-TERMINAL PROCESSING PROTEASE CTPA"/>
    <property type="match status" value="1"/>
</dbReference>
<name>A0A9X1IQT7_9SPHN</name>
<evidence type="ECO:0000256" key="1">
    <source>
        <dbReference type="SAM" id="MobiDB-lite"/>
    </source>
</evidence>
<dbReference type="Gene3D" id="3.30.750.170">
    <property type="match status" value="1"/>
</dbReference>
<dbReference type="GO" id="GO:0006508">
    <property type="term" value="P:proteolysis"/>
    <property type="evidence" value="ECO:0007669"/>
    <property type="project" value="InterPro"/>
</dbReference>
<organism evidence="3 4">
    <name type="scientific">Sphingobium nicotianae</name>
    <dbReference type="NCBI Taxonomy" id="2782607"/>
    <lineage>
        <taxon>Bacteria</taxon>
        <taxon>Pseudomonadati</taxon>
        <taxon>Pseudomonadota</taxon>
        <taxon>Alphaproteobacteria</taxon>
        <taxon>Sphingomonadales</taxon>
        <taxon>Sphingomonadaceae</taxon>
        <taxon>Sphingobium</taxon>
    </lineage>
</organism>
<dbReference type="Pfam" id="PF03572">
    <property type="entry name" value="Peptidase_S41"/>
    <property type="match status" value="1"/>
</dbReference>
<dbReference type="AlphaFoldDB" id="A0A9X1IQT7"/>
<reference evidence="3" key="1">
    <citation type="submission" date="2021-05" db="EMBL/GenBank/DDBJ databases">
        <title>Genome of Sphingobium sp. strain.</title>
        <authorList>
            <person name="Fan R."/>
        </authorList>
    </citation>
    <scope>NUCLEOTIDE SEQUENCE</scope>
    <source>
        <strain evidence="3">H33</strain>
    </source>
</reference>
<feature type="domain" description="Tail specific protease" evidence="2">
    <location>
        <begin position="208"/>
        <end position="416"/>
    </location>
</feature>
<dbReference type="RefSeq" id="WP_214622485.1">
    <property type="nucleotide sequence ID" value="NZ_JAHGAW010000004.1"/>
</dbReference>
<dbReference type="PROSITE" id="PS51257">
    <property type="entry name" value="PROKAR_LIPOPROTEIN"/>
    <property type="match status" value="1"/>
</dbReference>
<dbReference type="Pfam" id="PF18294">
    <property type="entry name" value="Pept_S41_N"/>
    <property type="match status" value="1"/>
</dbReference>
<comment type="caution">
    <text evidence="3">The sequence shown here is derived from an EMBL/GenBank/DDBJ whole genome shotgun (WGS) entry which is preliminary data.</text>
</comment>
<dbReference type="GO" id="GO:0007165">
    <property type="term" value="P:signal transduction"/>
    <property type="evidence" value="ECO:0007669"/>
    <property type="project" value="TreeGrafter"/>
</dbReference>
<protein>
    <submittedName>
        <fullName evidence="3">Peptidase S41</fullName>
    </submittedName>
</protein>
<feature type="region of interest" description="Disordered" evidence="1">
    <location>
        <begin position="465"/>
        <end position="487"/>
    </location>
</feature>
<dbReference type="InterPro" id="IPR029045">
    <property type="entry name" value="ClpP/crotonase-like_dom_sf"/>
</dbReference>
<dbReference type="Gene3D" id="2.30.42.10">
    <property type="match status" value="1"/>
</dbReference>
<gene>
    <name evidence="3" type="ORF">KK488_07205</name>
</gene>
<proteinExistence type="predicted"/>